<dbReference type="PANTHER" id="PTHR46060">
    <property type="entry name" value="MARINER MOS1 TRANSPOSASE-LIKE PROTEIN"/>
    <property type="match status" value="1"/>
</dbReference>
<evidence type="ECO:0000313" key="2">
    <source>
        <dbReference type="Proteomes" id="UP001148838"/>
    </source>
</evidence>
<dbReference type="InterPro" id="IPR036397">
    <property type="entry name" value="RNaseH_sf"/>
</dbReference>
<sequence length="109" mass="12714">MSGIITCHHAKQWCVVILTHTVPQRQNVNAQYFRHFWSISESSNAKKAPTCFAESIILQDNARAHMAHPVADLYHRWRWEVLFHPPHSPDLSPCDYDLIPKMKEPLRDV</sequence>
<dbReference type="InterPro" id="IPR052709">
    <property type="entry name" value="Transposase-MT_Hybrid"/>
</dbReference>
<comment type="caution">
    <text evidence="1">The sequence shown here is derived from an EMBL/GenBank/DDBJ whole genome shotgun (WGS) entry which is preliminary data.</text>
</comment>
<evidence type="ECO:0000313" key="1">
    <source>
        <dbReference type="EMBL" id="KAJ4438093.1"/>
    </source>
</evidence>
<dbReference type="PANTHER" id="PTHR46060:SF1">
    <property type="entry name" value="MARINER MOS1 TRANSPOSASE-LIKE PROTEIN"/>
    <property type="match status" value="1"/>
</dbReference>
<proteinExistence type="predicted"/>
<dbReference type="Proteomes" id="UP001148838">
    <property type="component" value="Unassembled WGS sequence"/>
</dbReference>
<accession>A0ABQ8SWD9</accession>
<reference evidence="1 2" key="1">
    <citation type="journal article" date="2022" name="Allergy">
        <title>Genome assembly and annotation of Periplaneta americana reveal a comprehensive cockroach allergen profile.</title>
        <authorList>
            <person name="Wang L."/>
            <person name="Xiong Q."/>
            <person name="Saelim N."/>
            <person name="Wang L."/>
            <person name="Nong W."/>
            <person name="Wan A.T."/>
            <person name="Shi M."/>
            <person name="Liu X."/>
            <person name="Cao Q."/>
            <person name="Hui J.H.L."/>
            <person name="Sookrung N."/>
            <person name="Leung T.F."/>
            <person name="Tungtrongchitr A."/>
            <person name="Tsui S.K.W."/>
        </authorList>
    </citation>
    <scope>NUCLEOTIDE SEQUENCE [LARGE SCALE GENOMIC DNA]</scope>
    <source>
        <strain evidence="1">PWHHKU_190912</strain>
    </source>
</reference>
<organism evidence="1 2">
    <name type="scientific">Periplaneta americana</name>
    <name type="common">American cockroach</name>
    <name type="synonym">Blatta americana</name>
    <dbReference type="NCBI Taxonomy" id="6978"/>
    <lineage>
        <taxon>Eukaryota</taxon>
        <taxon>Metazoa</taxon>
        <taxon>Ecdysozoa</taxon>
        <taxon>Arthropoda</taxon>
        <taxon>Hexapoda</taxon>
        <taxon>Insecta</taxon>
        <taxon>Pterygota</taxon>
        <taxon>Neoptera</taxon>
        <taxon>Polyneoptera</taxon>
        <taxon>Dictyoptera</taxon>
        <taxon>Blattodea</taxon>
        <taxon>Blattoidea</taxon>
        <taxon>Blattidae</taxon>
        <taxon>Blattinae</taxon>
        <taxon>Periplaneta</taxon>
    </lineage>
</organism>
<name>A0ABQ8SWD9_PERAM</name>
<gene>
    <name evidence="1" type="ORF">ANN_14032</name>
</gene>
<protein>
    <submittedName>
        <fullName evidence="1">Uncharacterized protein</fullName>
    </submittedName>
</protein>
<keyword evidence="2" id="KW-1185">Reference proteome</keyword>
<dbReference type="EMBL" id="JAJSOF020000019">
    <property type="protein sequence ID" value="KAJ4438093.1"/>
    <property type="molecule type" value="Genomic_DNA"/>
</dbReference>
<dbReference type="Gene3D" id="3.30.420.10">
    <property type="entry name" value="Ribonuclease H-like superfamily/Ribonuclease H"/>
    <property type="match status" value="1"/>
</dbReference>